<name>A0ABN0D241_9FIRM</name>
<sequence>MNYPFSLKCDVVFSSYRVTDECSLFPLCALYVKNGTSAHANHVIRKVYRHFSFLSTILSGVFIFLDKYALFFRPVSPVYPVRFYGMRKFGFMFPAVFIVLLTCVGNASLPAGRLFFQCDYFSERPFRTVQNIFSSYTFVRAVFLIFL</sequence>
<accession>A0ABN0D241</accession>
<keyword evidence="1" id="KW-1133">Transmembrane helix</keyword>
<dbReference type="EMBL" id="AFIJ01000004">
    <property type="protein sequence ID" value="EGL42392.1"/>
    <property type="molecule type" value="Genomic_DNA"/>
</dbReference>
<feature type="transmembrane region" description="Helical" evidence="1">
    <location>
        <begin position="91"/>
        <end position="116"/>
    </location>
</feature>
<feature type="transmembrane region" description="Helical" evidence="1">
    <location>
        <begin position="51"/>
        <end position="71"/>
    </location>
</feature>
<evidence type="ECO:0000256" key="1">
    <source>
        <dbReference type="SAM" id="Phobius"/>
    </source>
</evidence>
<reference evidence="2 3" key="1">
    <citation type="submission" date="2011-04" db="EMBL/GenBank/DDBJ databases">
        <authorList>
            <person name="Harkins D.M."/>
            <person name="Madupu R."/>
            <person name="Durkin A.S."/>
            <person name="Torralba M."/>
            <person name="Methe B."/>
            <person name="Sutton G.G."/>
            <person name="Nelson K.E."/>
        </authorList>
    </citation>
    <scope>NUCLEOTIDE SEQUENCE [LARGE SCALE GENOMIC DNA]</scope>
    <source>
        <strain evidence="2 3">UPII 199-6</strain>
    </source>
</reference>
<keyword evidence="1" id="KW-0472">Membrane</keyword>
<protein>
    <submittedName>
        <fullName evidence="2">Uncharacterized protein</fullName>
    </submittedName>
</protein>
<organism evidence="2 3">
    <name type="scientific">Megasphaera lornae</name>
    <dbReference type="NCBI Taxonomy" id="1000568"/>
    <lineage>
        <taxon>Bacteria</taxon>
        <taxon>Bacillati</taxon>
        <taxon>Bacillota</taxon>
        <taxon>Negativicutes</taxon>
        <taxon>Veillonellales</taxon>
        <taxon>Veillonellaceae</taxon>
        <taxon>Megasphaera</taxon>
    </lineage>
</organism>
<comment type="caution">
    <text evidence="2">The sequence shown here is derived from an EMBL/GenBank/DDBJ whole genome shotgun (WGS) entry which is preliminary data.</text>
</comment>
<gene>
    <name evidence="2" type="ORF">HMPREF1039_0820</name>
</gene>
<evidence type="ECO:0000313" key="3">
    <source>
        <dbReference type="Proteomes" id="UP000004018"/>
    </source>
</evidence>
<keyword evidence="3" id="KW-1185">Reference proteome</keyword>
<keyword evidence="1" id="KW-0812">Transmembrane</keyword>
<proteinExistence type="predicted"/>
<dbReference type="Proteomes" id="UP000004018">
    <property type="component" value="Unassembled WGS sequence"/>
</dbReference>
<evidence type="ECO:0000313" key="2">
    <source>
        <dbReference type="EMBL" id="EGL42392.1"/>
    </source>
</evidence>